<keyword evidence="2" id="KW-0238">DNA-binding</keyword>
<evidence type="ECO:0000259" key="4">
    <source>
        <dbReference type="PROSITE" id="PS50042"/>
    </source>
</evidence>
<dbReference type="Pfam" id="PF13545">
    <property type="entry name" value="HTH_Crp_2"/>
    <property type="match status" value="1"/>
</dbReference>
<keyword evidence="1" id="KW-0805">Transcription regulation</keyword>
<comment type="caution">
    <text evidence="5">The sequence shown here is derived from an EMBL/GenBank/DDBJ whole genome shotgun (WGS) entry which is preliminary data.</text>
</comment>
<name>A0ABV2JFJ3_9STRE</name>
<evidence type="ECO:0000256" key="1">
    <source>
        <dbReference type="ARBA" id="ARBA00023015"/>
    </source>
</evidence>
<keyword evidence="6" id="KW-1185">Reference proteome</keyword>
<organism evidence="5 6">
    <name type="scientific">Streptococcus porcorum</name>
    <dbReference type="NCBI Taxonomy" id="701526"/>
    <lineage>
        <taxon>Bacteria</taxon>
        <taxon>Bacillati</taxon>
        <taxon>Bacillota</taxon>
        <taxon>Bacilli</taxon>
        <taxon>Lactobacillales</taxon>
        <taxon>Streptococcaceae</taxon>
        <taxon>Streptococcus</taxon>
    </lineage>
</organism>
<dbReference type="PROSITE" id="PS50042">
    <property type="entry name" value="CNMP_BINDING_3"/>
    <property type="match status" value="1"/>
</dbReference>
<dbReference type="InterPro" id="IPR012318">
    <property type="entry name" value="HTH_CRP"/>
</dbReference>
<dbReference type="Proteomes" id="UP001549037">
    <property type="component" value="Unassembled WGS sequence"/>
</dbReference>
<evidence type="ECO:0000256" key="3">
    <source>
        <dbReference type="ARBA" id="ARBA00023163"/>
    </source>
</evidence>
<dbReference type="InterPro" id="IPR018490">
    <property type="entry name" value="cNMP-bd_dom_sf"/>
</dbReference>
<dbReference type="InterPro" id="IPR000595">
    <property type="entry name" value="cNMP-bd_dom"/>
</dbReference>
<dbReference type="InterPro" id="IPR014710">
    <property type="entry name" value="RmlC-like_jellyroll"/>
</dbReference>
<dbReference type="Pfam" id="PF00027">
    <property type="entry name" value="cNMP_binding"/>
    <property type="match status" value="1"/>
</dbReference>
<dbReference type="SUPFAM" id="SSF51206">
    <property type="entry name" value="cAMP-binding domain-like"/>
    <property type="match status" value="1"/>
</dbReference>
<accession>A0ABV2JFJ3</accession>
<dbReference type="Gene3D" id="2.60.120.10">
    <property type="entry name" value="Jelly Rolls"/>
    <property type="match status" value="1"/>
</dbReference>
<gene>
    <name evidence="5" type="ORF">ABID28_000166</name>
</gene>
<evidence type="ECO:0000313" key="5">
    <source>
        <dbReference type="EMBL" id="MET3633536.1"/>
    </source>
</evidence>
<protein>
    <submittedName>
        <fullName evidence="5">CRP-like cAMP-binding protein</fullName>
    </submittedName>
</protein>
<evidence type="ECO:0000256" key="2">
    <source>
        <dbReference type="ARBA" id="ARBA00023125"/>
    </source>
</evidence>
<feature type="domain" description="Cyclic nucleotide-binding" evidence="4">
    <location>
        <begin position="20"/>
        <end position="102"/>
    </location>
</feature>
<dbReference type="RefSeq" id="WP_354367183.1">
    <property type="nucleotide sequence ID" value="NZ_JBEPLN010000002.1"/>
</dbReference>
<evidence type="ECO:0000313" key="6">
    <source>
        <dbReference type="Proteomes" id="UP001549037"/>
    </source>
</evidence>
<dbReference type="CDD" id="cd00038">
    <property type="entry name" value="CAP_ED"/>
    <property type="match status" value="1"/>
</dbReference>
<reference evidence="5 6" key="1">
    <citation type="submission" date="2024-06" db="EMBL/GenBank/DDBJ databases">
        <title>Genomic Encyclopedia of Type Strains, Phase IV (KMG-IV): sequencing the most valuable type-strain genomes for metagenomic binning, comparative biology and taxonomic classification.</title>
        <authorList>
            <person name="Goeker M."/>
        </authorList>
    </citation>
    <scope>NUCLEOTIDE SEQUENCE [LARGE SCALE GENOMIC DNA]</scope>
    <source>
        <strain evidence="5 6">DSM 28302</strain>
    </source>
</reference>
<keyword evidence="3" id="KW-0804">Transcription</keyword>
<sequence length="216" mass="24904">MKKISYKGQYHLPKELPKVVLDQSFLTSYSHGEQIHQANTPLDYLFFMIKGKGKILLTQENGKTTIIQFIHQNDWIGELTILGAETETREIRSIGHTICLAIPMSVVTAYLLNDITFIRLMGAYAGHKLVSRTMHFSKNQNYILKHRLASFILEVSSDNLYQENHIQVAEYLGVSYRHLLHTFKDFRQEGLVTKVGHQCFRINLTEIEKLAIQDPN</sequence>
<dbReference type="EMBL" id="JBEPLN010000002">
    <property type="protein sequence ID" value="MET3633536.1"/>
    <property type="molecule type" value="Genomic_DNA"/>
</dbReference>
<proteinExistence type="predicted"/>